<dbReference type="Gene3D" id="1.20.120.1780">
    <property type="entry name" value="UbiA prenyltransferase"/>
    <property type="match status" value="1"/>
</dbReference>
<evidence type="ECO:0000256" key="10">
    <source>
        <dbReference type="ARBA" id="ARBA00022989"/>
    </source>
</evidence>
<dbReference type="STRING" id="1513271.XM47_04925"/>
<feature type="transmembrane region" description="Helical" evidence="12">
    <location>
        <begin position="212"/>
        <end position="234"/>
    </location>
</feature>
<dbReference type="AlphaFoldDB" id="A0A0J8GTQ6"/>
<dbReference type="NCBIfam" id="TIGR01474">
    <property type="entry name" value="ubiA_proteo"/>
    <property type="match status" value="1"/>
</dbReference>
<feature type="transmembrane region" description="Helical" evidence="12">
    <location>
        <begin position="88"/>
        <end position="115"/>
    </location>
</feature>
<evidence type="ECO:0000256" key="12">
    <source>
        <dbReference type="HAMAP-Rule" id="MF_01635"/>
    </source>
</evidence>
<feature type="transmembrane region" description="Helical" evidence="12">
    <location>
        <begin position="48"/>
        <end position="68"/>
    </location>
</feature>
<feature type="transmembrane region" description="Helical" evidence="12">
    <location>
        <begin position="173"/>
        <end position="192"/>
    </location>
</feature>
<dbReference type="Gene3D" id="1.10.357.140">
    <property type="entry name" value="UbiA prenyltransferase"/>
    <property type="match status" value="1"/>
</dbReference>
<evidence type="ECO:0000256" key="9">
    <source>
        <dbReference type="ARBA" id="ARBA00022842"/>
    </source>
</evidence>
<dbReference type="GO" id="GO:0006744">
    <property type="term" value="P:ubiquinone biosynthetic process"/>
    <property type="evidence" value="ECO:0007669"/>
    <property type="project" value="UniProtKB-UniRule"/>
</dbReference>
<comment type="similarity">
    <text evidence="3 12">Belongs to the UbiA prenyltransferase family.</text>
</comment>
<evidence type="ECO:0000313" key="14">
    <source>
        <dbReference type="EMBL" id="KMT66122.1"/>
    </source>
</evidence>
<comment type="caution">
    <text evidence="14">The sequence shown here is derived from an EMBL/GenBank/DDBJ whole genome shotgun (WGS) entry which is preliminary data.</text>
</comment>
<feature type="transmembrane region" description="Helical" evidence="12">
    <location>
        <begin position="240"/>
        <end position="259"/>
    </location>
</feature>
<accession>A0A0J8GTQ6</accession>
<comment type="function">
    <text evidence="12">Catalyzes the prenylation of para-hydroxybenzoate (PHB) with an all-trans polyprenyl group. Mediates the second step in the final reaction sequence of ubiquinone-8 (UQ-8) biosynthesis, which is the condensation of the polyisoprenoid side chain with PHB, generating the first membrane-bound Q intermediate 3-octaprenyl-4-hydroxybenzoate.</text>
</comment>
<evidence type="ECO:0000256" key="8">
    <source>
        <dbReference type="ARBA" id="ARBA00022692"/>
    </source>
</evidence>
<keyword evidence="15" id="KW-1185">Reference proteome</keyword>
<dbReference type="PATRIC" id="fig|1513271.3.peg.1014"/>
<reference evidence="14 15" key="1">
    <citation type="submission" date="2015-04" db="EMBL/GenBank/DDBJ databases">
        <title>Draft Genome Sequence of the Novel Agar-Digesting Marine Bacterium Q1.</title>
        <authorList>
            <person name="Li Y."/>
            <person name="Li D."/>
            <person name="Chen G."/>
            <person name="Du Z."/>
        </authorList>
    </citation>
    <scope>NUCLEOTIDE SEQUENCE [LARGE SCALE GENOMIC DNA]</scope>
    <source>
        <strain evidence="14 15">Q1</strain>
    </source>
</reference>
<keyword evidence="9 12" id="KW-0460">Magnesium</keyword>
<feature type="transmembrane region" description="Helical" evidence="12">
    <location>
        <begin position="271"/>
        <end position="290"/>
    </location>
</feature>
<evidence type="ECO:0000256" key="2">
    <source>
        <dbReference type="ARBA" id="ARBA00004141"/>
    </source>
</evidence>
<keyword evidence="7 12" id="KW-0831">Ubiquinone biosynthesis</keyword>
<evidence type="ECO:0000256" key="3">
    <source>
        <dbReference type="ARBA" id="ARBA00005985"/>
    </source>
</evidence>
<name>A0A0J8GTQ6_9ALTE</name>
<evidence type="ECO:0000256" key="1">
    <source>
        <dbReference type="ARBA" id="ARBA00001946"/>
    </source>
</evidence>
<dbReference type="EC" id="2.5.1.39" evidence="12 13"/>
<dbReference type="GO" id="GO:0008412">
    <property type="term" value="F:4-hydroxybenzoate polyprenyltransferase activity"/>
    <property type="evidence" value="ECO:0007669"/>
    <property type="project" value="UniProtKB-UniRule"/>
</dbReference>
<protein>
    <recommendedName>
        <fullName evidence="12 13">4-hydroxybenzoate octaprenyltransferase</fullName>
        <ecNumber evidence="12 13">2.5.1.39</ecNumber>
    </recommendedName>
    <alternativeName>
        <fullName evidence="12">4-HB polyprenyltransferase</fullName>
    </alternativeName>
</protein>
<keyword evidence="5 12" id="KW-0997">Cell inner membrane</keyword>
<dbReference type="InterPro" id="IPR044878">
    <property type="entry name" value="UbiA_sf"/>
</dbReference>
<evidence type="ECO:0000256" key="6">
    <source>
        <dbReference type="ARBA" id="ARBA00022679"/>
    </source>
</evidence>
<dbReference type="CDD" id="cd13959">
    <property type="entry name" value="PT_UbiA_COQ2"/>
    <property type="match status" value="1"/>
</dbReference>
<keyword evidence="11 12" id="KW-0472">Membrane</keyword>
<dbReference type="Pfam" id="PF01040">
    <property type="entry name" value="UbiA"/>
    <property type="match status" value="1"/>
</dbReference>
<keyword evidence="6 12" id="KW-0808">Transferase</keyword>
<comment type="pathway">
    <text evidence="12">Cofactor biosynthesis; ubiquinone biosynthesis.</text>
</comment>
<dbReference type="GO" id="GO:0005886">
    <property type="term" value="C:plasma membrane"/>
    <property type="evidence" value="ECO:0007669"/>
    <property type="project" value="UniProtKB-SubCell"/>
</dbReference>
<evidence type="ECO:0000256" key="13">
    <source>
        <dbReference type="NCBIfam" id="TIGR01474"/>
    </source>
</evidence>
<proteinExistence type="inferred from homology"/>
<feature type="transmembrane region" description="Helical" evidence="12">
    <location>
        <begin position="146"/>
        <end position="167"/>
    </location>
</feature>
<evidence type="ECO:0000256" key="5">
    <source>
        <dbReference type="ARBA" id="ARBA00022519"/>
    </source>
</evidence>
<comment type="subcellular location">
    <subcellularLocation>
        <location evidence="12">Cell inner membrane</location>
        <topology evidence="12">Multi-pass membrane protein</topology>
    </subcellularLocation>
    <subcellularLocation>
        <location evidence="2">Membrane</location>
        <topology evidence="2">Multi-pass membrane protein</topology>
    </subcellularLocation>
</comment>
<evidence type="ECO:0000256" key="11">
    <source>
        <dbReference type="ARBA" id="ARBA00023136"/>
    </source>
</evidence>
<dbReference type="InterPro" id="IPR039653">
    <property type="entry name" value="Prenyltransferase"/>
</dbReference>
<keyword evidence="4 12" id="KW-1003">Cell membrane</keyword>
<gene>
    <name evidence="12 14" type="primary">ubiA</name>
    <name evidence="14" type="ORF">XM47_04925</name>
</gene>
<dbReference type="FunFam" id="1.20.120.1780:FF:000001">
    <property type="entry name" value="4-hydroxybenzoate octaprenyltransferase"/>
    <property type="match status" value="1"/>
</dbReference>
<sequence>MFKLDFFNADKRAAYLQLMRTDKPVGTYLLLWPTLWSLWIAAEGKPALSILFIFIAGVFVMRSAGCVINDFADRKVDGHVERTKNRPLAAGTVTSNEALSLFCLLIACALVLVLFLNWQTILLSLVALLLASLYPFMKRFTYLPQFVLGAAFSWSIPMAYVAVTGHFDKVVWLLYFANLTWTVAYDTIYAMVDREDDLEIGVKSTAILFGQYDRLIIFLLQIASLILWYFAGIFSNFKDYFFLSLILAGALFCYQQYQIRLRERSACFKSFLQSHYAGLIVLIGIFAEYYI</sequence>
<dbReference type="Proteomes" id="UP000037600">
    <property type="component" value="Unassembled WGS sequence"/>
</dbReference>
<comment type="cofactor">
    <cofactor evidence="1 12">
        <name>Mg(2+)</name>
        <dbReference type="ChEBI" id="CHEBI:18420"/>
    </cofactor>
</comment>
<dbReference type="UniPathway" id="UPA00232"/>
<evidence type="ECO:0000313" key="15">
    <source>
        <dbReference type="Proteomes" id="UP000037600"/>
    </source>
</evidence>
<dbReference type="InterPro" id="IPR006370">
    <property type="entry name" value="HB_polyprenyltransferase-like"/>
</dbReference>
<evidence type="ECO:0000256" key="7">
    <source>
        <dbReference type="ARBA" id="ARBA00022688"/>
    </source>
</evidence>
<dbReference type="PANTHER" id="PTHR11048:SF28">
    <property type="entry name" value="4-HYDROXYBENZOATE POLYPRENYLTRANSFERASE, MITOCHONDRIAL"/>
    <property type="match status" value="1"/>
</dbReference>
<dbReference type="PANTHER" id="PTHR11048">
    <property type="entry name" value="PRENYLTRANSFERASES"/>
    <property type="match status" value="1"/>
</dbReference>
<organism evidence="14 15">
    <name type="scientific">Catenovulum maritimum</name>
    <dbReference type="NCBI Taxonomy" id="1513271"/>
    <lineage>
        <taxon>Bacteria</taxon>
        <taxon>Pseudomonadati</taxon>
        <taxon>Pseudomonadota</taxon>
        <taxon>Gammaproteobacteria</taxon>
        <taxon>Alteromonadales</taxon>
        <taxon>Alteromonadaceae</taxon>
        <taxon>Catenovulum</taxon>
    </lineage>
</organism>
<dbReference type="HAMAP" id="MF_01635">
    <property type="entry name" value="UbiA"/>
    <property type="match status" value="1"/>
</dbReference>
<dbReference type="FunFam" id="1.10.357.140:FF:000002">
    <property type="entry name" value="4-hydroxybenzoate octaprenyltransferase"/>
    <property type="match status" value="1"/>
</dbReference>
<comment type="catalytic activity">
    <reaction evidence="12">
        <text>all-trans-octaprenyl diphosphate + 4-hydroxybenzoate = 4-hydroxy-3-(all-trans-octaprenyl)benzoate + diphosphate</text>
        <dbReference type="Rhea" id="RHEA:27782"/>
        <dbReference type="ChEBI" id="CHEBI:1617"/>
        <dbReference type="ChEBI" id="CHEBI:17879"/>
        <dbReference type="ChEBI" id="CHEBI:33019"/>
        <dbReference type="ChEBI" id="CHEBI:57711"/>
        <dbReference type="EC" id="2.5.1.39"/>
    </reaction>
</comment>
<dbReference type="EMBL" id="LAZL01000006">
    <property type="protein sequence ID" value="KMT66122.1"/>
    <property type="molecule type" value="Genomic_DNA"/>
</dbReference>
<evidence type="ECO:0000256" key="4">
    <source>
        <dbReference type="ARBA" id="ARBA00022475"/>
    </source>
</evidence>
<keyword evidence="10 12" id="KW-1133">Transmembrane helix</keyword>
<keyword evidence="8 12" id="KW-0812">Transmembrane</keyword>
<dbReference type="OrthoDB" id="9782418at2"/>
<dbReference type="RefSeq" id="WP_048690361.1">
    <property type="nucleotide sequence ID" value="NZ_KQ130484.1"/>
</dbReference>
<dbReference type="InterPro" id="IPR000537">
    <property type="entry name" value="UbiA_prenyltransferase"/>
</dbReference>